<organism evidence="2 3">
    <name type="scientific">Astrephomene gubernaculifera</name>
    <dbReference type="NCBI Taxonomy" id="47775"/>
    <lineage>
        <taxon>Eukaryota</taxon>
        <taxon>Viridiplantae</taxon>
        <taxon>Chlorophyta</taxon>
        <taxon>core chlorophytes</taxon>
        <taxon>Chlorophyceae</taxon>
        <taxon>CS clade</taxon>
        <taxon>Chlamydomonadales</taxon>
        <taxon>Astrephomenaceae</taxon>
        <taxon>Astrephomene</taxon>
    </lineage>
</organism>
<feature type="compositionally biased region" description="Gly residues" evidence="1">
    <location>
        <begin position="461"/>
        <end position="491"/>
    </location>
</feature>
<feature type="region of interest" description="Disordered" evidence="1">
    <location>
        <begin position="343"/>
        <end position="491"/>
    </location>
</feature>
<name>A0AAD3HN65_9CHLO</name>
<feature type="region of interest" description="Disordered" evidence="1">
    <location>
        <begin position="1011"/>
        <end position="1050"/>
    </location>
</feature>
<dbReference type="EMBL" id="BMAR01000019">
    <property type="protein sequence ID" value="GFR47599.1"/>
    <property type="molecule type" value="Genomic_DNA"/>
</dbReference>
<dbReference type="Proteomes" id="UP001054857">
    <property type="component" value="Unassembled WGS sequence"/>
</dbReference>
<sequence length="1050" mass="103416">MAPLGRARPVSAETITSAAAESSATSCFADLPFLQNNQFKPGERPLPELLNMLVDAAHYSHDNRKLQLPPTHAYSVFTWRVAEARLTAGSTQRSAGGTTTTTSVSCGGTRSGTSSGAPSATLAPTSTAPAAPVPPHAGSGSAAAAAPPLDPIAEVPAGRQQAEEAGGRARGAVAAPASASATTGRCVSPVAGGAGGGCGGGGGSCGEGRRNLSPSASTAGAGGMGNGVLAGVGRGGAAGSSGGGGWGRGAGSCGGGGGGGGSCAPSVGRRSHPASASTVGGSWSAAAWAEPELEVVCLYDGNFQTANSRGRQGPPRRVPAPEHIGPISYLFRWYCKRSTQFLGSPSPADVPDAPAIPPPEPHRPSRTGSGGLAAAATAGSSSGGSTGSSSGGGGGIAGALHTRSVRAASGSSSGSSRGGSSAAATAAAASRAGAPSTSTSSSLPRRPASAGRMGRRTSSSAGGGGSGGGGGSSSGSGGGGSGSTLGLSVGTGSGRRLNSSLDPVMSLSEVTELLEDLEVVPHLASRTDVSQLFHAARQAAHPHPHLHPHLYGDSFQRTSDAAFIAATTTITSSTSGGGSGGSSGPVRVPRAQIHPDEIRFPAFRDFLVRLALAIACAAAANNAATTTNTTTQFLGSSTAVAAAVTGSSPHNGKLSRASSTLTSASVVTAAAAAGPLSTTTPGCSSGSSSRRQRSLSGVEAIAAVRRLLETMELYGDDHRGLKHRLDALARIASDHGARVKANKLLYMSGPSVVAAAAGVAIASVAAPPPAAAASSGSPVVPSAIAGAPPMAVGAAVGTSYGNPPPWSILAAAPAPSYLLAVLAEEDVGDGAAYRPAWREFGAMALELGVLRPGELRQCRMVLINRGVYQISVRLDTSGAPFCTCSYSSLNSLPAGIPRPVDIAVQLTDVGEVVGELRLYYSSRQDPREKEIVVPVYGMVCPPTHAEVVVRGRKVPTTPSERRAMAAKAARDGTATAAATAAAAAAALMAAAATAAVPQTLQYGLKHGTAAARAAPQSRSASSSAAASRPSSGKPPYDTSVRQAWGATMAS</sequence>
<feature type="region of interest" description="Disordered" evidence="1">
    <location>
        <begin position="257"/>
        <end position="279"/>
    </location>
</feature>
<feature type="compositionally biased region" description="Low complexity" evidence="1">
    <location>
        <begin position="1011"/>
        <end position="1031"/>
    </location>
</feature>
<comment type="caution">
    <text evidence="2">The sequence shown here is derived from an EMBL/GenBank/DDBJ whole genome shotgun (WGS) entry which is preliminary data.</text>
</comment>
<feature type="compositionally biased region" description="Gly residues" evidence="1">
    <location>
        <begin position="381"/>
        <end position="397"/>
    </location>
</feature>
<keyword evidence="3" id="KW-1185">Reference proteome</keyword>
<evidence type="ECO:0000313" key="3">
    <source>
        <dbReference type="Proteomes" id="UP001054857"/>
    </source>
</evidence>
<dbReference type="AlphaFoldDB" id="A0AAD3HN65"/>
<gene>
    <name evidence="2" type="ORF">Agub_g9334</name>
</gene>
<feature type="compositionally biased region" description="Low complexity" evidence="1">
    <location>
        <begin position="344"/>
        <end position="353"/>
    </location>
</feature>
<feature type="compositionally biased region" description="Low complexity" evidence="1">
    <location>
        <begin position="406"/>
        <end position="460"/>
    </location>
</feature>
<accession>A0AAD3HN65</accession>
<feature type="compositionally biased region" description="Low complexity" evidence="1">
    <location>
        <begin position="89"/>
        <end position="147"/>
    </location>
</feature>
<protein>
    <submittedName>
        <fullName evidence="2">Uncharacterized protein</fullName>
    </submittedName>
</protein>
<reference evidence="2 3" key="1">
    <citation type="journal article" date="2021" name="Sci. Rep.">
        <title>Genome sequencing of the multicellular alga Astrephomene provides insights into convergent evolution of germ-soma differentiation.</title>
        <authorList>
            <person name="Yamashita S."/>
            <person name="Yamamoto K."/>
            <person name="Matsuzaki R."/>
            <person name="Suzuki S."/>
            <person name="Yamaguchi H."/>
            <person name="Hirooka S."/>
            <person name="Minakuchi Y."/>
            <person name="Miyagishima S."/>
            <person name="Kawachi M."/>
            <person name="Toyoda A."/>
            <person name="Nozaki H."/>
        </authorList>
    </citation>
    <scope>NUCLEOTIDE SEQUENCE [LARGE SCALE GENOMIC DNA]</scope>
    <source>
        <strain evidence="2 3">NIES-4017</strain>
    </source>
</reference>
<feature type="compositionally biased region" description="Low complexity" evidence="1">
    <location>
        <begin position="168"/>
        <end position="185"/>
    </location>
</feature>
<feature type="region of interest" description="Disordered" evidence="1">
    <location>
        <begin position="89"/>
        <end position="186"/>
    </location>
</feature>
<evidence type="ECO:0000256" key="1">
    <source>
        <dbReference type="SAM" id="MobiDB-lite"/>
    </source>
</evidence>
<evidence type="ECO:0000313" key="2">
    <source>
        <dbReference type="EMBL" id="GFR47599.1"/>
    </source>
</evidence>
<proteinExistence type="predicted"/>